<keyword evidence="15" id="KW-0175">Coiled coil</keyword>
<evidence type="ECO:0000256" key="7">
    <source>
        <dbReference type="ARBA" id="ARBA00022884"/>
    </source>
</evidence>
<feature type="region of interest" description="Disordered" evidence="16">
    <location>
        <begin position="496"/>
        <end position="517"/>
    </location>
</feature>
<evidence type="ECO:0000256" key="3">
    <source>
        <dbReference type="ARBA" id="ARBA00022723"/>
    </source>
</evidence>
<dbReference type="InterPro" id="IPR041588">
    <property type="entry name" value="Integrase_H2C2"/>
</dbReference>
<proteinExistence type="predicted"/>
<evidence type="ECO:0000256" key="12">
    <source>
        <dbReference type="ARBA" id="ARBA00023172"/>
    </source>
</evidence>
<dbReference type="InterPro" id="IPR050951">
    <property type="entry name" value="Retrovirus_Pol_polyprotein"/>
</dbReference>
<dbReference type="CDD" id="cd18973">
    <property type="entry name" value="CD_Tf2-1_POL_like"/>
    <property type="match status" value="1"/>
</dbReference>
<dbReference type="FunFam" id="3.10.20.370:FF:000003">
    <property type="entry name" value="Transposon Tf2-6 polyprotein"/>
    <property type="match status" value="1"/>
</dbReference>
<feature type="coiled-coil region" evidence="15">
    <location>
        <begin position="818"/>
        <end position="845"/>
    </location>
</feature>
<dbReference type="InterPro" id="IPR056924">
    <property type="entry name" value="SH3_Tf2-1"/>
</dbReference>
<name>A0A074RJM9_9AGAM</name>
<keyword evidence="13" id="KW-0539">Nucleus</keyword>
<evidence type="ECO:0000256" key="8">
    <source>
        <dbReference type="ARBA" id="ARBA00022908"/>
    </source>
</evidence>
<keyword evidence="10" id="KW-0239">DNA-directed DNA polymerase</keyword>
<dbReference type="InterPro" id="IPR023780">
    <property type="entry name" value="Chromo_domain"/>
</dbReference>
<keyword evidence="14" id="KW-0511">Multifunctional enzyme</keyword>
<dbReference type="Gene3D" id="3.30.70.270">
    <property type="match status" value="2"/>
</dbReference>
<dbReference type="Gene3D" id="3.30.420.10">
    <property type="entry name" value="Ribonuclease H-like superfamily/Ribonuclease H"/>
    <property type="match status" value="1"/>
</dbReference>
<keyword evidence="3" id="KW-0479">Metal-binding</keyword>
<dbReference type="GO" id="GO:0003887">
    <property type="term" value="F:DNA-directed DNA polymerase activity"/>
    <property type="evidence" value="ECO:0007669"/>
    <property type="project" value="UniProtKB-KW"/>
</dbReference>
<keyword evidence="6" id="KW-0460">Magnesium</keyword>
<dbReference type="FunFam" id="3.30.70.270:FF:000026">
    <property type="entry name" value="Transposon Ty3-G Gag-Pol polyprotein"/>
    <property type="match status" value="1"/>
</dbReference>
<dbReference type="Pfam" id="PF00385">
    <property type="entry name" value="Chromo"/>
    <property type="match status" value="1"/>
</dbReference>
<feature type="domain" description="Reverse transcriptase" evidence="18">
    <location>
        <begin position="115"/>
        <end position="294"/>
    </location>
</feature>
<evidence type="ECO:0000313" key="20">
    <source>
        <dbReference type="EMBL" id="KEP45580.1"/>
    </source>
</evidence>
<keyword evidence="11" id="KW-0238">DNA-binding</keyword>
<dbReference type="InterPro" id="IPR043502">
    <property type="entry name" value="DNA/RNA_pol_sf"/>
</dbReference>
<dbReference type="InterPro" id="IPR041577">
    <property type="entry name" value="RT_RNaseH_2"/>
</dbReference>
<reference evidence="20 21" key="1">
    <citation type="submission" date="2013-12" db="EMBL/GenBank/DDBJ databases">
        <authorList>
            <person name="Cubeta M."/>
            <person name="Pakala S."/>
            <person name="Fedorova N."/>
            <person name="Thomas E."/>
            <person name="Dean R."/>
            <person name="Jabaji S."/>
            <person name="Neate S."/>
            <person name="Toda T."/>
            <person name="Tavantzis S."/>
            <person name="Vilgalys R."/>
            <person name="Bharathan N."/>
            <person name="Pakala S."/>
            <person name="Losada L.S."/>
            <person name="Zafar N."/>
            <person name="Nierman W."/>
        </authorList>
    </citation>
    <scope>NUCLEOTIDE SEQUENCE [LARGE SCALE GENOMIC DNA]</scope>
    <source>
        <strain evidence="20 21">123E</strain>
    </source>
</reference>
<evidence type="ECO:0000256" key="15">
    <source>
        <dbReference type="SAM" id="Coils"/>
    </source>
</evidence>
<dbReference type="SUPFAM" id="SSF54160">
    <property type="entry name" value="Chromo domain-like"/>
    <property type="match status" value="1"/>
</dbReference>
<keyword evidence="2" id="KW-0645">Protease</keyword>
<dbReference type="InterPro" id="IPR036397">
    <property type="entry name" value="RNaseH_sf"/>
</dbReference>
<dbReference type="CDD" id="cd01647">
    <property type="entry name" value="RT_LTR"/>
    <property type="match status" value="1"/>
</dbReference>
<dbReference type="EMBL" id="AZST01001661">
    <property type="protein sequence ID" value="KEP45580.1"/>
    <property type="molecule type" value="Genomic_DNA"/>
</dbReference>
<keyword evidence="12" id="KW-0233">DNA recombination</keyword>
<evidence type="ECO:0000259" key="18">
    <source>
        <dbReference type="PROSITE" id="PS50878"/>
    </source>
</evidence>
<dbReference type="Pfam" id="PF00078">
    <property type="entry name" value="RVT_1"/>
    <property type="match status" value="1"/>
</dbReference>
<dbReference type="InterPro" id="IPR016197">
    <property type="entry name" value="Chromo-like_dom_sf"/>
</dbReference>
<gene>
    <name evidence="20" type="ORF">V565_258550</name>
</gene>
<dbReference type="Gene3D" id="3.10.20.370">
    <property type="match status" value="1"/>
</dbReference>
<dbReference type="GO" id="GO:0006310">
    <property type="term" value="P:DNA recombination"/>
    <property type="evidence" value="ECO:0007669"/>
    <property type="project" value="UniProtKB-KW"/>
</dbReference>
<comment type="subcellular location">
    <subcellularLocation>
        <location evidence="1">Nucleus</location>
    </subcellularLocation>
</comment>
<feature type="domain" description="Chromo" evidence="17">
    <location>
        <begin position="937"/>
        <end position="996"/>
    </location>
</feature>
<dbReference type="Gene3D" id="3.10.10.10">
    <property type="entry name" value="HIV Type 1 Reverse Transcriptase, subunit A, domain 1"/>
    <property type="match status" value="1"/>
</dbReference>
<evidence type="ECO:0000256" key="13">
    <source>
        <dbReference type="ARBA" id="ARBA00023242"/>
    </source>
</evidence>
<dbReference type="Pfam" id="PF24626">
    <property type="entry name" value="SH3_Tf2-1"/>
    <property type="match status" value="1"/>
</dbReference>
<dbReference type="GO" id="GO:0003677">
    <property type="term" value="F:DNA binding"/>
    <property type="evidence" value="ECO:0007669"/>
    <property type="project" value="UniProtKB-KW"/>
</dbReference>
<evidence type="ECO:0000256" key="1">
    <source>
        <dbReference type="ARBA" id="ARBA00004123"/>
    </source>
</evidence>
<dbReference type="Pfam" id="PF17921">
    <property type="entry name" value="Integrase_H2C2"/>
    <property type="match status" value="1"/>
</dbReference>
<dbReference type="OrthoDB" id="3341476at2759"/>
<dbReference type="InterPro" id="IPR043128">
    <property type="entry name" value="Rev_trsase/Diguanyl_cyclase"/>
</dbReference>
<dbReference type="PROSITE" id="PS50878">
    <property type="entry name" value="RT_POL"/>
    <property type="match status" value="1"/>
</dbReference>
<evidence type="ECO:0000256" key="4">
    <source>
        <dbReference type="ARBA" id="ARBA00022750"/>
    </source>
</evidence>
<dbReference type="GO" id="GO:0006508">
    <property type="term" value="P:proteolysis"/>
    <property type="evidence" value="ECO:0007669"/>
    <property type="project" value="UniProtKB-KW"/>
</dbReference>
<evidence type="ECO:0000256" key="6">
    <source>
        <dbReference type="ARBA" id="ARBA00022842"/>
    </source>
</evidence>
<protein>
    <submittedName>
        <fullName evidence="20">Putative Transposon Tf2-1 polyprotein</fullName>
    </submittedName>
</protein>
<keyword evidence="4" id="KW-0064">Aspartyl protease</keyword>
<evidence type="ECO:0000256" key="9">
    <source>
        <dbReference type="ARBA" id="ARBA00022918"/>
    </source>
</evidence>
<sequence>MLDGSLAPSKITHYTKLDFLCEGRKSTQRFLICPIGYEEAKAASEEEADDNPAIPPQYHQFLSVFGEEEFNKLPPHRPYDIDIELKEDQELGHAPLYSMTPAESRELKAWLEKEVTLGKIQPSKSPVASPVMFVKKKDGSLRLVVDYRKLNEATRKNSYPLPRQDDLMARLQGAKIFTKLDLRWGYNNVRVKEGDEWKTAFRTKYGLFETKVMPFGLTNAPAAFQHFMNDIFRDLLDESVVVYLDDILIFSKNEEEHKAHITEVLKRLQENQLFCKASKCHFHVTTVEFLGIIITPEGSSMDKSKIEAIQNWPTPTTVKQVQSFLGFANFLRRFIKDFTAMSRPLHDLIGKNKKWQWTTKEEKAFLDIKRAICSEPVLRHPNPDKPYFLETDASGVAMGAVLSQRQEDGRLHPVSYMSKSFTDAEKNYDTHDKELLAIIKALEHWRIFLEGTEKPITVFTDHRNLEYWQKSRNFNRRHARWHLLLANFTFHIHYRPGKQSGKPDALSRRSDHSDIEEPPQIMLPTEIFALIAEVQTETELQDRIQEALEKDESLTEILQFLRREGPAPPSVAKGFRDYTLEGGLLFYRNKIHVPDDENLKRDLIASFHDAPAAGHPGQQRTLELVSRRYHWPGIRARVYEHVESCEECQRNRLPKNPSIPLKPLEVPDRPWQHVSYDMITGYPNDKGQDAILVIVDSFSKYGVFVPCSKKVNAKKITELFLEHWWKKFGIKPHFSSAYHPESDGQTKRVNQPIEHFLRIYGGLEQDKWSKWLPMAEFAYNNAVHSATGMSPFQCLYGRDPVMSPSKVQVETPEAESMANLLKKQREEAQSALRLAKERMTNGQKEEVPKQFEVGDKVWILAKNIKLKSSSPKLTNRRIGPFPIKNKLSDWAYEVKLPETLKIHPVFYVGLLSKAIEDEHRPFLDRPPPETIEGEEEYEVETIVDHKREKGTWWYYVKWKGYGPESNTWEPRENLEHAQKILKNFHSKLLKKAHDSAKGLKGGAVS</sequence>
<dbReference type="GO" id="GO:0005634">
    <property type="term" value="C:nucleus"/>
    <property type="evidence" value="ECO:0007669"/>
    <property type="project" value="UniProtKB-SubCell"/>
</dbReference>
<keyword evidence="5" id="KW-0378">Hydrolase</keyword>
<dbReference type="SUPFAM" id="SSF53098">
    <property type="entry name" value="Ribonuclease H-like"/>
    <property type="match status" value="1"/>
</dbReference>
<keyword evidence="8" id="KW-0229">DNA integration</keyword>
<evidence type="ECO:0000259" key="17">
    <source>
        <dbReference type="PROSITE" id="PS50013"/>
    </source>
</evidence>
<dbReference type="InterPro" id="IPR012337">
    <property type="entry name" value="RNaseH-like_sf"/>
</dbReference>
<dbReference type="GO" id="GO:0003964">
    <property type="term" value="F:RNA-directed DNA polymerase activity"/>
    <property type="evidence" value="ECO:0007669"/>
    <property type="project" value="UniProtKB-KW"/>
</dbReference>
<dbReference type="InterPro" id="IPR001584">
    <property type="entry name" value="Integrase_cat-core"/>
</dbReference>
<dbReference type="InterPro" id="IPR000477">
    <property type="entry name" value="RT_dom"/>
</dbReference>
<comment type="caution">
    <text evidence="20">The sequence shown here is derived from an EMBL/GenBank/DDBJ whole genome shotgun (WGS) entry which is preliminary data.</text>
</comment>
<evidence type="ECO:0000256" key="16">
    <source>
        <dbReference type="SAM" id="MobiDB-lite"/>
    </source>
</evidence>
<keyword evidence="10" id="KW-0548">Nucleotidyltransferase</keyword>
<keyword evidence="10" id="KW-0808">Transferase</keyword>
<keyword evidence="21" id="KW-1185">Reference proteome</keyword>
<evidence type="ECO:0000256" key="11">
    <source>
        <dbReference type="ARBA" id="ARBA00023125"/>
    </source>
</evidence>
<evidence type="ECO:0000256" key="5">
    <source>
        <dbReference type="ARBA" id="ARBA00022801"/>
    </source>
</evidence>
<dbReference type="InterPro" id="IPR000953">
    <property type="entry name" value="Chromo/chromo_shadow_dom"/>
</dbReference>
<dbReference type="SUPFAM" id="SSF56672">
    <property type="entry name" value="DNA/RNA polymerases"/>
    <property type="match status" value="1"/>
</dbReference>
<dbReference type="Pfam" id="PF17919">
    <property type="entry name" value="RT_RNaseH_2"/>
    <property type="match status" value="1"/>
</dbReference>
<feature type="compositionally biased region" description="Basic and acidic residues" evidence="16">
    <location>
        <begin position="505"/>
        <end position="515"/>
    </location>
</feature>
<dbReference type="GO" id="GO:0006338">
    <property type="term" value="P:chromatin remodeling"/>
    <property type="evidence" value="ECO:0007669"/>
    <property type="project" value="UniProtKB-ARBA"/>
</dbReference>
<evidence type="ECO:0000256" key="2">
    <source>
        <dbReference type="ARBA" id="ARBA00022670"/>
    </source>
</evidence>
<dbReference type="HOGENOM" id="CLU_000384_38_1_1"/>
<dbReference type="GO" id="GO:0003723">
    <property type="term" value="F:RNA binding"/>
    <property type="evidence" value="ECO:0007669"/>
    <property type="project" value="UniProtKB-KW"/>
</dbReference>
<dbReference type="GO" id="GO:0004190">
    <property type="term" value="F:aspartic-type endopeptidase activity"/>
    <property type="evidence" value="ECO:0007669"/>
    <property type="project" value="UniProtKB-KW"/>
</dbReference>
<evidence type="ECO:0000256" key="10">
    <source>
        <dbReference type="ARBA" id="ARBA00022932"/>
    </source>
</evidence>
<dbReference type="AlphaFoldDB" id="A0A074RJM9"/>
<dbReference type="Gene3D" id="1.10.340.70">
    <property type="match status" value="1"/>
</dbReference>
<evidence type="ECO:0000259" key="19">
    <source>
        <dbReference type="PROSITE" id="PS50994"/>
    </source>
</evidence>
<evidence type="ECO:0000313" key="21">
    <source>
        <dbReference type="Proteomes" id="UP000027456"/>
    </source>
</evidence>
<dbReference type="GO" id="GO:0046872">
    <property type="term" value="F:metal ion binding"/>
    <property type="evidence" value="ECO:0007669"/>
    <property type="project" value="UniProtKB-KW"/>
</dbReference>
<dbReference type="PROSITE" id="PS00598">
    <property type="entry name" value="CHROMO_1"/>
    <property type="match status" value="1"/>
</dbReference>
<dbReference type="Proteomes" id="UP000027456">
    <property type="component" value="Unassembled WGS sequence"/>
</dbReference>
<dbReference type="PANTHER" id="PTHR37984">
    <property type="entry name" value="PROTEIN CBG26694"/>
    <property type="match status" value="1"/>
</dbReference>
<keyword evidence="7" id="KW-0694">RNA-binding</keyword>
<dbReference type="SMART" id="SM00298">
    <property type="entry name" value="CHROMO"/>
    <property type="match status" value="1"/>
</dbReference>
<evidence type="ECO:0000256" key="14">
    <source>
        <dbReference type="ARBA" id="ARBA00023268"/>
    </source>
</evidence>
<keyword evidence="9" id="KW-0695">RNA-directed DNA polymerase</keyword>
<accession>A0A074RJM9</accession>
<dbReference type="PROSITE" id="PS50994">
    <property type="entry name" value="INTEGRASE"/>
    <property type="match status" value="1"/>
</dbReference>
<dbReference type="PROSITE" id="PS50013">
    <property type="entry name" value="CHROMO_2"/>
    <property type="match status" value="1"/>
</dbReference>
<dbReference type="STRING" id="1423351.A0A074RJM9"/>
<dbReference type="PANTHER" id="PTHR37984:SF5">
    <property type="entry name" value="PROTEIN NYNRIN-LIKE"/>
    <property type="match status" value="1"/>
</dbReference>
<dbReference type="InterPro" id="IPR023779">
    <property type="entry name" value="Chromodomain_CS"/>
</dbReference>
<dbReference type="Gene3D" id="2.40.50.40">
    <property type="match status" value="1"/>
</dbReference>
<organism evidence="20 21">
    <name type="scientific">Rhizoctonia solani 123E</name>
    <dbReference type="NCBI Taxonomy" id="1423351"/>
    <lineage>
        <taxon>Eukaryota</taxon>
        <taxon>Fungi</taxon>
        <taxon>Dikarya</taxon>
        <taxon>Basidiomycota</taxon>
        <taxon>Agaricomycotina</taxon>
        <taxon>Agaricomycetes</taxon>
        <taxon>Cantharellales</taxon>
        <taxon>Ceratobasidiaceae</taxon>
        <taxon>Rhizoctonia</taxon>
    </lineage>
</organism>
<dbReference type="GO" id="GO:0015074">
    <property type="term" value="P:DNA integration"/>
    <property type="evidence" value="ECO:0007669"/>
    <property type="project" value="UniProtKB-KW"/>
</dbReference>
<feature type="domain" description="Integrase catalytic" evidence="19">
    <location>
        <begin position="693"/>
        <end position="799"/>
    </location>
</feature>
<dbReference type="CDD" id="cd09274">
    <property type="entry name" value="RNase_HI_RT_Ty3"/>
    <property type="match status" value="1"/>
</dbReference>